<feature type="coiled-coil region" evidence="2">
    <location>
        <begin position="230"/>
        <end position="264"/>
    </location>
</feature>
<evidence type="ECO:0000313" key="5">
    <source>
        <dbReference type="EMBL" id="GBG75032.1"/>
    </source>
</evidence>
<protein>
    <recommendedName>
        <fullName evidence="4">Peptidase A2 domain-containing protein</fullName>
    </recommendedName>
</protein>
<dbReference type="InterPro" id="IPR021109">
    <property type="entry name" value="Peptidase_aspartic_dom_sf"/>
</dbReference>
<feature type="compositionally biased region" description="Basic and acidic residues" evidence="3">
    <location>
        <begin position="375"/>
        <end position="404"/>
    </location>
</feature>
<keyword evidence="1" id="KW-0378">Hydrolase</keyword>
<gene>
    <name evidence="5" type="ORF">CBR_g19545</name>
</gene>
<dbReference type="PROSITE" id="PS50175">
    <property type="entry name" value="ASP_PROT_RETROV"/>
    <property type="match status" value="1"/>
</dbReference>
<dbReference type="EMBL" id="BFEA01000216">
    <property type="protein sequence ID" value="GBG75032.1"/>
    <property type="molecule type" value="Genomic_DNA"/>
</dbReference>
<feature type="region of interest" description="Disordered" evidence="3">
    <location>
        <begin position="339"/>
        <end position="404"/>
    </location>
</feature>
<keyword evidence="6" id="KW-1185">Reference proteome</keyword>
<feature type="domain" description="Peptidase A2" evidence="4">
    <location>
        <begin position="504"/>
        <end position="582"/>
    </location>
</feature>
<evidence type="ECO:0000256" key="1">
    <source>
        <dbReference type="ARBA" id="ARBA00022801"/>
    </source>
</evidence>
<dbReference type="GO" id="GO:0006508">
    <property type="term" value="P:proteolysis"/>
    <property type="evidence" value="ECO:0007669"/>
    <property type="project" value="InterPro"/>
</dbReference>
<accession>A0A388KYH9</accession>
<dbReference type="CDD" id="cd00303">
    <property type="entry name" value="retropepsin_like"/>
    <property type="match status" value="1"/>
</dbReference>
<feature type="compositionally biased region" description="Polar residues" evidence="3">
    <location>
        <begin position="625"/>
        <end position="634"/>
    </location>
</feature>
<evidence type="ECO:0000259" key="4">
    <source>
        <dbReference type="PROSITE" id="PS50175"/>
    </source>
</evidence>
<evidence type="ECO:0000256" key="2">
    <source>
        <dbReference type="SAM" id="Coils"/>
    </source>
</evidence>
<dbReference type="AlphaFoldDB" id="A0A388KYH9"/>
<organism evidence="5 6">
    <name type="scientific">Chara braunii</name>
    <name type="common">Braun's stonewort</name>
    <dbReference type="NCBI Taxonomy" id="69332"/>
    <lineage>
        <taxon>Eukaryota</taxon>
        <taxon>Viridiplantae</taxon>
        <taxon>Streptophyta</taxon>
        <taxon>Charophyceae</taxon>
        <taxon>Charales</taxon>
        <taxon>Characeae</taxon>
        <taxon>Chara</taxon>
    </lineage>
</organism>
<dbReference type="InterPro" id="IPR001995">
    <property type="entry name" value="Peptidase_A2_cat"/>
</dbReference>
<evidence type="ECO:0000313" key="6">
    <source>
        <dbReference type="Proteomes" id="UP000265515"/>
    </source>
</evidence>
<proteinExistence type="predicted"/>
<dbReference type="OrthoDB" id="2684738at2759"/>
<dbReference type="Gene3D" id="2.40.70.10">
    <property type="entry name" value="Acid Proteases"/>
    <property type="match status" value="1"/>
</dbReference>
<evidence type="ECO:0000256" key="3">
    <source>
        <dbReference type="SAM" id="MobiDB-lite"/>
    </source>
</evidence>
<reference evidence="5 6" key="1">
    <citation type="journal article" date="2018" name="Cell">
        <title>The Chara Genome: Secondary Complexity and Implications for Plant Terrestrialization.</title>
        <authorList>
            <person name="Nishiyama T."/>
            <person name="Sakayama H."/>
            <person name="Vries J.D."/>
            <person name="Buschmann H."/>
            <person name="Saint-Marcoux D."/>
            <person name="Ullrich K.K."/>
            <person name="Haas F.B."/>
            <person name="Vanderstraeten L."/>
            <person name="Becker D."/>
            <person name="Lang D."/>
            <person name="Vosolsobe S."/>
            <person name="Rombauts S."/>
            <person name="Wilhelmsson P.K.I."/>
            <person name="Janitza P."/>
            <person name="Kern R."/>
            <person name="Heyl A."/>
            <person name="Rumpler F."/>
            <person name="Villalobos L.I.A.C."/>
            <person name="Clay J.M."/>
            <person name="Skokan R."/>
            <person name="Toyoda A."/>
            <person name="Suzuki Y."/>
            <person name="Kagoshima H."/>
            <person name="Schijlen E."/>
            <person name="Tajeshwar N."/>
            <person name="Catarino B."/>
            <person name="Hetherington A.J."/>
            <person name="Saltykova A."/>
            <person name="Bonnot C."/>
            <person name="Breuninger H."/>
            <person name="Symeonidi A."/>
            <person name="Radhakrishnan G.V."/>
            <person name="Van Nieuwerburgh F."/>
            <person name="Deforce D."/>
            <person name="Chang C."/>
            <person name="Karol K.G."/>
            <person name="Hedrich R."/>
            <person name="Ulvskov P."/>
            <person name="Glockner G."/>
            <person name="Delwiche C.F."/>
            <person name="Petrasek J."/>
            <person name="Van de Peer Y."/>
            <person name="Friml J."/>
            <person name="Beilby M."/>
            <person name="Dolan L."/>
            <person name="Kohara Y."/>
            <person name="Sugano S."/>
            <person name="Fujiyama A."/>
            <person name="Delaux P.-M."/>
            <person name="Quint M."/>
            <person name="TheiBen G."/>
            <person name="Hagemann M."/>
            <person name="Harholt J."/>
            <person name="Dunand C."/>
            <person name="Zachgo S."/>
            <person name="Langdale J."/>
            <person name="Maumus F."/>
            <person name="Straeten D.V.D."/>
            <person name="Gould S.B."/>
            <person name="Rensing S.A."/>
        </authorList>
    </citation>
    <scope>NUCLEOTIDE SEQUENCE [LARGE SCALE GENOMIC DNA]</scope>
    <source>
        <strain evidence="5 6">S276</strain>
    </source>
</reference>
<dbReference type="Gramene" id="GBG75032">
    <property type="protein sequence ID" value="GBG75032"/>
    <property type="gene ID" value="CBR_g19545"/>
</dbReference>
<dbReference type="SUPFAM" id="SSF50630">
    <property type="entry name" value="Acid proteases"/>
    <property type="match status" value="1"/>
</dbReference>
<sequence length="693" mass="79651">MVKRYCKVEYRDEVGEFVQNSRSWKKFKEKLLEKYQLGDQLLDLADLRKISRRSFGTTKQFLTEYERVVRLVPDLSDKDRCLIFLDNFTEVEQRKLVKGMQERYDWPKIRENLLAENFDQILYRLLKQQKEDRERVHLGADKDKEVYKTLAKMKEMIVDMREERLKFQVLAVKDQIVFTTIRGEVFDFEGNLIDSNIEGGMRKEAFRRMGRPLPATFRLASPEEANLFELEEAMASLEVCDCKEEKLEEKKEDIARRAREVTKRLGKCRDSIVRLCVDMEEVWPNLPNVFLFGGSSSVGQDGSVSANAPTPGATSLVRPMVMSLPLLKRGMPVIMVQTRKGRKTVQSQPAPGESSRGPQEKEPIQMEDEEDEEDEKPRAEDEQQARQRAMEKNLEKGKDEVEIEEPRKKKNVYTIPVEKKIDFEQIVDQILESQRDLVTLKEILVVSPKLREDFKQRMTKKRVMTVELSEIIPPEANWAPPGTKMDWRCVATGHMKVQIGLDEYSALVDDGAEINVMRERHAIEAGVQINRNDCGFLIGVSGASPFCGTASGVMVTVGKVKVQAYFYILPKVKHEVLLGRSFLCRTESLIINKHDGTMFVALNDPVCGYYEVVRCENTRPENSRNRLNPESFTFSESEKMRRERESIEEEGDPQEFSLTLPDISQAIDFVSTHLAIDRLNFQATGSSSVSLGI</sequence>
<dbReference type="GO" id="GO:0004190">
    <property type="term" value="F:aspartic-type endopeptidase activity"/>
    <property type="evidence" value="ECO:0007669"/>
    <property type="project" value="InterPro"/>
</dbReference>
<feature type="compositionally biased region" description="Basic and acidic residues" evidence="3">
    <location>
        <begin position="636"/>
        <end position="645"/>
    </location>
</feature>
<feature type="compositionally biased region" description="Acidic residues" evidence="3">
    <location>
        <begin position="365"/>
        <end position="374"/>
    </location>
</feature>
<feature type="region of interest" description="Disordered" evidence="3">
    <location>
        <begin position="620"/>
        <end position="654"/>
    </location>
</feature>
<name>A0A388KYH9_CHABU</name>
<comment type="caution">
    <text evidence="5">The sequence shown here is derived from an EMBL/GenBank/DDBJ whole genome shotgun (WGS) entry which is preliminary data.</text>
</comment>
<dbReference type="Proteomes" id="UP000265515">
    <property type="component" value="Unassembled WGS sequence"/>
</dbReference>
<keyword evidence="2" id="KW-0175">Coiled coil</keyword>